<protein>
    <submittedName>
        <fullName evidence="2">Pr6Pr family membrane protein</fullName>
    </submittedName>
</protein>
<dbReference type="NCBIfam" id="NF038065">
    <property type="entry name" value="Pr6Pr"/>
    <property type="match status" value="1"/>
</dbReference>
<feature type="transmembrane region" description="Helical" evidence="1">
    <location>
        <begin position="105"/>
        <end position="122"/>
    </location>
</feature>
<keyword evidence="3" id="KW-1185">Reference proteome</keyword>
<sequence>MIIQVVLDWQNNMPLVAETGELFQKFGGGPLGRALNVFAFFTIQSNLIVGATSLLLAVNPNRASTVFSVFRLTGLVAITVTGIVTYVALDGLLVFDTWALTADKLLHVVVPIMAVVGWLAFGPRGLTSPRVVKLAVLFPLAYMLFTAIRGPLSSDWYPYPFADVHELGYLRVFINGLVIGLLFVALAAAAAWLDKRLPAKQGAAPTRVEPAL</sequence>
<keyword evidence="1" id="KW-0472">Membrane</keyword>
<evidence type="ECO:0000313" key="2">
    <source>
        <dbReference type="EMBL" id="MFC7448247.1"/>
    </source>
</evidence>
<evidence type="ECO:0000256" key="1">
    <source>
        <dbReference type="SAM" id="Phobius"/>
    </source>
</evidence>
<proteinExistence type="predicted"/>
<reference evidence="3" key="1">
    <citation type="journal article" date="2019" name="Int. J. Syst. Evol. Microbiol.">
        <title>The Global Catalogue of Microorganisms (GCM) 10K type strain sequencing project: providing services to taxonomists for standard genome sequencing and annotation.</title>
        <authorList>
            <consortium name="The Broad Institute Genomics Platform"/>
            <consortium name="The Broad Institute Genome Sequencing Center for Infectious Disease"/>
            <person name="Wu L."/>
            <person name="Ma J."/>
        </authorList>
    </citation>
    <scope>NUCLEOTIDE SEQUENCE [LARGE SCALE GENOMIC DNA]</scope>
    <source>
        <strain evidence="3">ICMP 19430</strain>
    </source>
</reference>
<organism evidence="2 3">
    <name type="scientific">Rhodococcus daqingensis</name>
    <dbReference type="NCBI Taxonomy" id="2479363"/>
    <lineage>
        <taxon>Bacteria</taxon>
        <taxon>Bacillati</taxon>
        <taxon>Actinomycetota</taxon>
        <taxon>Actinomycetes</taxon>
        <taxon>Mycobacteriales</taxon>
        <taxon>Nocardiaceae</taxon>
        <taxon>Rhodococcus</taxon>
    </lineage>
</organism>
<dbReference type="RefSeq" id="WP_378404095.1">
    <property type="nucleotide sequence ID" value="NZ_JBHTCS010000011.1"/>
</dbReference>
<comment type="caution">
    <text evidence="2">The sequence shown here is derived from an EMBL/GenBank/DDBJ whole genome shotgun (WGS) entry which is preliminary data.</text>
</comment>
<name>A0ABW2RWX9_9NOCA</name>
<evidence type="ECO:0000313" key="3">
    <source>
        <dbReference type="Proteomes" id="UP001596484"/>
    </source>
</evidence>
<gene>
    <name evidence="2" type="ORF">ACFQS9_10140</name>
</gene>
<accession>A0ABW2RWX9</accession>
<dbReference type="EMBL" id="JBHTCS010000011">
    <property type="protein sequence ID" value="MFC7448247.1"/>
    <property type="molecule type" value="Genomic_DNA"/>
</dbReference>
<feature type="transmembrane region" description="Helical" evidence="1">
    <location>
        <begin position="172"/>
        <end position="193"/>
    </location>
</feature>
<feature type="transmembrane region" description="Helical" evidence="1">
    <location>
        <begin position="134"/>
        <end position="152"/>
    </location>
</feature>
<dbReference type="InterPro" id="IPR049713">
    <property type="entry name" value="Pr6Pr-like"/>
</dbReference>
<dbReference type="Proteomes" id="UP001596484">
    <property type="component" value="Unassembled WGS sequence"/>
</dbReference>
<feature type="transmembrane region" description="Helical" evidence="1">
    <location>
        <begin position="69"/>
        <end position="89"/>
    </location>
</feature>
<feature type="transmembrane region" description="Helical" evidence="1">
    <location>
        <begin position="37"/>
        <end position="57"/>
    </location>
</feature>
<keyword evidence="1" id="KW-1133">Transmembrane helix</keyword>
<keyword evidence="1" id="KW-0812">Transmembrane</keyword>